<evidence type="ECO:0000313" key="3">
    <source>
        <dbReference type="Proteomes" id="UP001174909"/>
    </source>
</evidence>
<protein>
    <submittedName>
        <fullName evidence="2">Uncharacterized protein</fullName>
    </submittedName>
</protein>
<dbReference type="InterPro" id="IPR006626">
    <property type="entry name" value="PbH1"/>
</dbReference>
<evidence type="ECO:0000256" key="1">
    <source>
        <dbReference type="SAM" id="SignalP"/>
    </source>
</evidence>
<keyword evidence="3" id="KW-1185">Reference proteome</keyword>
<organism evidence="2 3">
    <name type="scientific">Geodia barretti</name>
    <name type="common">Barrett's horny sponge</name>
    <dbReference type="NCBI Taxonomy" id="519541"/>
    <lineage>
        <taxon>Eukaryota</taxon>
        <taxon>Metazoa</taxon>
        <taxon>Porifera</taxon>
        <taxon>Demospongiae</taxon>
        <taxon>Heteroscleromorpha</taxon>
        <taxon>Tetractinellida</taxon>
        <taxon>Astrophorina</taxon>
        <taxon>Geodiidae</taxon>
        <taxon>Geodia</taxon>
    </lineage>
</organism>
<dbReference type="PANTHER" id="PTHR11319">
    <property type="entry name" value="G PROTEIN-COUPLED RECEPTOR-RELATED"/>
    <property type="match status" value="1"/>
</dbReference>
<dbReference type="InterPro" id="IPR011050">
    <property type="entry name" value="Pectin_lyase_fold/virulence"/>
</dbReference>
<dbReference type="EMBL" id="CASHTH010000079">
    <property type="protein sequence ID" value="CAI7990705.1"/>
    <property type="molecule type" value="Genomic_DNA"/>
</dbReference>
<keyword evidence="1" id="KW-0732">Signal</keyword>
<gene>
    <name evidence="2" type="ORF">GBAR_LOCUS525</name>
</gene>
<dbReference type="InterPro" id="IPR012334">
    <property type="entry name" value="Pectin_lyas_fold"/>
</dbReference>
<dbReference type="PANTHER" id="PTHR11319:SF35">
    <property type="entry name" value="OUTER MEMBRANE PROTEIN PMPC-RELATED"/>
    <property type="match status" value="1"/>
</dbReference>
<accession>A0AA35QTG8</accession>
<name>A0AA35QTG8_GEOBA</name>
<sequence>MQLRLQPQLLCVLVTLPFLCLNVSSSDGNHPLKREASDHLTLTVNSMTSLQQAIDIASSLGNTAAYTKIQIPPGNHLLTAPTLFRGEINEIEMTGAGGGEVRLLCNYSVGSNNYTWYFAGLQSVMLTGIGFEDCARPLRLDTVAEVTIQDCSFRMFTEAALDIFNCHHVLFNHSLLQDNSGTGIVNASYRGNTGGVSFGYNTLPVNFSSPSLLVTDCVFRNNSARATSAFRTSSQAFFAQIFTGRGGSLALFVNESHYDLDVTIRNCIFTENTARSFGGGVYLLLGGFGTSHRVVVERARVISNVAQLGGGGFQASFFNNGPEDAPLMMRFDDCRFENNSGIAGGGIFVFTSTDGGVGNLVQIRSTLFTGNRGYTGGPGDYGAAVALSLLNPLVERSNFPRHEITDCEFHNNSGANGVVSVGYSPTNFTGRNVFSGNKGTSLRVVGAIIYLSGELHFTNNFATSGDESALHMLSFAQAILSRGLFVNFEGNSGRFGTSITIEATTTSTVYTQLAGTPSVPFFTKTSALSLRTGPT</sequence>
<reference evidence="2" key="1">
    <citation type="submission" date="2023-03" db="EMBL/GenBank/DDBJ databases">
        <authorList>
            <person name="Steffen K."/>
            <person name="Cardenas P."/>
        </authorList>
    </citation>
    <scope>NUCLEOTIDE SEQUENCE</scope>
</reference>
<feature type="signal peptide" evidence="1">
    <location>
        <begin position="1"/>
        <end position="25"/>
    </location>
</feature>
<dbReference type="Gene3D" id="2.160.20.10">
    <property type="entry name" value="Single-stranded right-handed beta-helix, Pectin lyase-like"/>
    <property type="match status" value="1"/>
</dbReference>
<evidence type="ECO:0000313" key="2">
    <source>
        <dbReference type="EMBL" id="CAI7990705.1"/>
    </source>
</evidence>
<dbReference type="SMART" id="SM00710">
    <property type="entry name" value="PbH1"/>
    <property type="match status" value="7"/>
</dbReference>
<dbReference type="Proteomes" id="UP001174909">
    <property type="component" value="Unassembled WGS sequence"/>
</dbReference>
<proteinExistence type="predicted"/>
<dbReference type="AlphaFoldDB" id="A0AA35QTG8"/>
<comment type="caution">
    <text evidence="2">The sequence shown here is derived from an EMBL/GenBank/DDBJ whole genome shotgun (WGS) entry which is preliminary data.</text>
</comment>
<feature type="chain" id="PRO_5041448616" evidence="1">
    <location>
        <begin position="26"/>
        <end position="535"/>
    </location>
</feature>
<dbReference type="SUPFAM" id="SSF51126">
    <property type="entry name" value="Pectin lyase-like"/>
    <property type="match status" value="1"/>
</dbReference>